<dbReference type="InterPro" id="IPR001537">
    <property type="entry name" value="SpoU_MeTrfase"/>
</dbReference>
<organism evidence="6 7">
    <name type="scientific">Megasphaera massiliensis</name>
    <dbReference type="NCBI Taxonomy" id="1232428"/>
    <lineage>
        <taxon>Bacteria</taxon>
        <taxon>Bacillati</taxon>
        <taxon>Bacillota</taxon>
        <taxon>Negativicutes</taxon>
        <taxon>Veillonellales</taxon>
        <taxon>Veillonellaceae</taxon>
        <taxon>Megasphaera</taxon>
    </lineage>
</organism>
<dbReference type="PANTHER" id="PTHR43191:SF2">
    <property type="entry name" value="RRNA METHYLTRANSFERASE 3, MITOCHONDRIAL"/>
    <property type="match status" value="1"/>
</dbReference>
<evidence type="ECO:0000256" key="1">
    <source>
        <dbReference type="ARBA" id="ARBA00007228"/>
    </source>
</evidence>
<dbReference type="CDD" id="cd18095">
    <property type="entry name" value="SpoU-like_rRNA-MTase"/>
    <property type="match status" value="1"/>
</dbReference>
<comment type="caution">
    <text evidence="6">The sequence shown here is derived from an EMBL/GenBank/DDBJ whole genome shotgun (WGS) entry which is preliminary data.</text>
</comment>
<dbReference type="InterPro" id="IPR053888">
    <property type="entry name" value="MRM3-like_sub_bind"/>
</dbReference>
<evidence type="ECO:0000256" key="3">
    <source>
        <dbReference type="ARBA" id="ARBA00022679"/>
    </source>
</evidence>
<dbReference type="Proteomes" id="UP001206692">
    <property type="component" value="Unassembled WGS sequence"/>
</dbReference>
<gene>
    <name evidence="6" type="ORF">NE675_05365</name>
</gene>
<sequence>MNEIVSRDNQWVKMACSLKQKKGRQAHQRVFVEGLRVIGDAAVMGIPDAICFVSPKGRDLAGFDEVYARGLELGWTFYAVTDSVYDKLKDTKTPQGLAAMLPFFAYTFDALPAIDPEKAVLYLRSVQDPGNLGTILRTAAAANVGAVLLSEGCVDVYNDKTVRSAMGAIFKVPVVQDVTDEQLDQFCSDEDRNIYGTAAEGSVSYVDADYNRPVILAFGNEGNGLPDEFLECCDDVLTIPMRPDTESLNLSMAVGIVLYKAWEKNGFHV</sequence>
<evidence type="ECO:0000256" key="2">
    <source>
        <dbReference type="ARBA" id="ARBA00022603"/>
    </source>
</evidence>
<dbReference type="Pfam" id="PF00588">
    <property type="entry name" value="SpoU_methylase"/>
    <property type="match status" value="1"/>
</dbReference>
<comment type="similarity">
    <text evidence="1">Belongs to the class IV-like SAM-binding methyltransferase superfamily. RNA methyltransferase TrmH family.</text>
</comment>
<reference evidence="6 7" key="1">
    <citation type="submission" date="2022-06" db="EMBL/GenBank/DDBJ databases">
        <title>Isolation of gut microbiota from human fecal samples.</title>
        <authorList>
            <person name="Pamer E.G."/>
            <person name="Barat B."/>
            <person name="Waligurski E."/>
            <person name="Medina S."/>
            <person name="Paddock L."/>
            <person name="Mostad J."/>
        </authorList>
    </citation>
    <scope>NUCLEOTIDE SEQUENCE [LARGE SCALE GENOMIC DNA]</scope>
    <source>
        <strain evidence="6 7">DFI.1.1</strain>
    </source>
</reference>
<dbReference type="PANTHER" id="PTHR43191">
    <property type="entry name" value="RRNA METHYLTRANSFERASE 3"/>
    <property type="match status" value="1"/>
</dbReference>
<dbReference type="SUPFAM" id="SSF55315">
    <property type="entry name" value="L30e-like"/>
    <property type="match status" value="1"/>
</dbReference>
<dbReference type="Gene3D" id="3.30.1330.30">
    <property type="match status" value="1"/>
</dbReference>
<dbReference type="InterPro" id="IPR029064">
    <property type="entry name" value="Ribosomal_eL30-like_sf"/>
</dbReference>
<dbReference type="InterPro" id="IPR029026">
    <property type="entry name" value="tRNA_m1G_MTases_N"/>
</dbReference>
<dbReference type="GO" id="GO:0032259">
    <property type="term" value="P:methylation"/>
    <property type="evidence" value="ECO:0007669"/>
    <property type="project" value="UniProtKB-KW"/>
</dbReference>
<evidence type="ECO:0000259" key="5">
    <source>
        <dbReference type="Pfam" id="PF22435"/>
    </source>
</evidence>
<evidence type="ECO:0000259" key="4">
    <source>
        <dbReference type="Pfam" id="PF00588"/>
    </source>
</evidence>
<dbReference type="RefSeq" id="WP_062412159.1">
    <property type="nucleotide sequence ID" value="NZ_JAJCIO010000005.1"/>
</dbReference>
<evidence type="ECO:0000313" key="6">
    <source>
        <dbReference type="EMBL" id="MCQ5342460.1"/>
    </source>
</evidence>
<dbReference type="InterPro" id="IPR051259">
    <property type="entry name" value="rRNA_Methyltransferase"/>
</dbReference>
<name>A0ABT1SRV7_9FIRM</name>
<dbReference type="SUPFAM" id="SSF75217">
    <property type="entry name" value="alpha/beta knot"/>
    <property type="match status" value="1"/>
</dbReference>
<feature type="domain" description="MRM3-like substrate binding" evidence="5">
    <location>
        <begin position="9"/>
        <end position="99"/>
    </location>
</feature>
<dbReference type="InterPro" id="IPR029028">
    <property type="entry name" value="Alpha/beta_knot_MTases"/>
</dbReference>
<dbReference type="GO" id="GO:0008168">
    <property type="term" value="F:methyltransferase activity"/>
    <property type="evidence" value="ECO:0007669"/>
    <property type="project" value="UniProtKB-KW"/>
</dbReference>
<accession>A0ABT1SRV7</accession>
<dbReference type="EMBL" id="JANGEW010000008">
    <property type="protein sequence ID" value="MCQ5342460.1"/>
    <property type="molecule type" value="Genomic_DNA"/>
</dbReference>
<evidence type="ECO:0000313" key="7">
    <source>
        <dbReference type="Proteomes" id="UP001206692"/>
    </source>
</evidence>
<dbReference type="Gene3D" id="3.40.1280.10">
    <property type="match status" value="1"/>
</dbReference>
<proteinExistence type="inferred from homology"/>
<dbReference type="Pfam" id="PF22435">
    <property type="entry name" value="MRM3-like_sub_bind"/>
    <property type="match status" value="1"/>
</dbReference>
<keyword evidence="3" id="KW-0808">Transferase</keyword>
<keyword evidence="2 6" id="KW-0489">Methyltransferase</keyword>
<keyword evidence="7" id="KW-1185">Reference proteome</keyword>
<protein>
    <submittedName>
        <fullName evidence="6">RNA methyltransferase</fullName>
    </submittedName>
</protein>
<feature type="domain" description="tRNA/rRNA methyltransferase SpoU type" evidence="4">
    <location>
        <begin position="120"/>
        <end position="259"/>
    </location>
</feature>